<dbReference type="Proteomes" id="UP001595839">
    <property type="component" value="Unassembled WGS sequence"/>
</dbReference>
<accession>A0ABV9AQD7</accession>
<dbReference type="EMBL" id="JBHSFK010000013">
    <property type="protein sequence ID" value="MFC4502057.1"/>
    <property type="molecule type" value="Genomic_DNA"/>
</dbReference>
<evidence type="ECO:0000313" key="2">
    <source>
        <dbReference type="Proteomes" id="UP001595839"/>
    </source>
</evidence>
<organism evidence="1 2">
    <name type="scientific">Streptomyces vulcanius</name>
    <dbReference type="NCBI Taxonomy" id="1441876"/>
    <lineage>
        <taxon>Bacteria</taxon>
        <taxon>Bacillati</taxon>
        <taxon>Actinomycetota</taxon>
        <taxon>Actinomycetes</taxon>
        <taxon>Kitasatosporales</taxon>
        <taxon>Streptomycetaceae</taxon>
        <taxon>Streptomyces</taxon>
    </lineage>
</organism>
<reference evidence="2" key="1">
    <citation type="journal article" date="2019" name="Int. J. Syst. Evol. Microbiol.">
        <title>The Global Catalogue of Microorganisms (GCM) 10K type strain sequencing project: providing services to taxonomists for standard genome sequencing and annotation.</title>
        <authorList>
            <consortium name="The Broad Institute Genomics Platform"/>
            <consortium name="The Broad Institute Genome Sequencing Center for Infectious Disease"/>
            <person name="Wu L."/>
            <person name="Ma J."/>
        </authorList>
    </citation>
    <scope>NUCLEOTIDE SEQUENCE [LARGE SCALE GENOMIC DNA]</scope>
    <source>
        <strain evidence="2">CGMCC 4.7177</strain>
    </source>
</reference>
<evidence type="ECO:0000313" key="1">
    <source>
        <dbReference type="EMBL" id="MFC4502057.1"/>
    </source>
</evidence>
<gene>
    <name evidence="1" type="ORF">ACFPIH_21395</name>
</gene>
<comment type="caution">
    <text evidence="1">The sequence shown here is derived from an EMBL/GenBank/DDBJ whole genome shotgun (WGS) entry which is preliminary data.</text>
</comment>
<sequence length="104" mass="10977">MGGQTAERTQDTHGRGFPLQLLDDQRVGHARQLDLVGVCVGELATNAPLHGVPPGRGLLLVAALADRWGVGERDPGKVVRCEFGRVADGCLDGSPGRQLTHGVF</sequence>
<dbReference type="InterPro" id="IPR036890">
    <property type="entry name" value="HATPase_C_sf"/>
</dbReference>
<keyword evidence="2" id="KW-1185">Reference proteome</keyword>
<dbReference type="Gene3D" id="3.30.565.10">
    <property type="entry name" value="Histidine kinase-like ATPase, C-terminal domain"/>
    <property type="match status" value="1"/>
</dbReference>
<proteinExistence type="predicted"/>
<name>A0ABV9AQD7_9ACTN</name>
<dbReference type="RefSeq" id="WP_381174528.1">
    <property type="nucleotide sequence ID" value="NZ_JBHSFK010000013.1"/>
</dbReference>
<protein>
    <submittedName>
        <fullName evidence="1">Uncharacterized protein</fullName>
    </submittedName>
</protein>